<reference evidence="2 3" key="1">
    <citation type="submission" date="2023-02" db="EMBL/GenBank/DDBJ databases">
        <authorList>
            <person name="Liu G."/>
        </authorList>
    </citation>
    <scope>NUCLEOTIDE SEQUENCE [LARGE SCALE GENOMIC DNA]</scope>
    <source>
        <strain evidence="2 3">DSM 23008</strain>
    </source>
</reference>
<keyword evidence="1" id="KW-0175">Coiled coil</keyword>
<keyword evidence="3" id="KW-1185">Reference proteome</keyword>
<gene>
    <name evidence="2" type="ORF">PQ477_09780</name>
</gene>
<dbReference type="Proteomes" id="UP001215143">
    <property type="component" value="Chromosome"/>
</dbReference>
<evidence type="ECO:0000256" key="1">
    <source>
        <dbReference type="SAM" id="Coils"/>
    </source>
</evidence>
<dbReference type="EMBL" id="CP117834">
    <property type="protein sequence ID" value="WDF05699.1"/>
    <property type="molecule type" value="Genomic_DNA"/>
</dbReference>
<name>A0ABY7WDJ8_9BACI</name>
<protein>
    <submittedName>
        <fullName evidence="2">Uncharacterized protein</fullName>
    </submittedName>
</protein>
<dbReference type="RefSeq" id="WP_274273483.1">
    <property type="nucleotide sequence ID" value="NZ_CP117834.1"/>
</dbReference>
<evidence type="ECO:0000313" key="3">
    <source>
        <dbReference type="Proteomes" id="UP001215143"/>
    </source>
</evidence>
<accession>A0ABY7WDJ8</accession>
<feature type="coiled-coil region" evidence="1">
    <location>
        <begin position="17"/>
        <end position="48"/>
    </location>
</feature>
<sequence>MKNPFVFGRLKEDDPRHEALEATIETVYDELEKMTADVNVTIERLSKKFTCVR</sequence>
<proteinExistence type="predicted"/>
<evidence type="ECO:0000313" key="2">
    <source>
        <dbReference type="EMBL" id="WDF05699.1"/>
    </source>
</evidence>
<organism evidence="2 3">
    <name type="scientific">Shouchella hunanensis</name>
    <dbReference type="NCBI Taxonomy" id="766894"/>
    <lineage>
        <taxon>Bacteria</taxon>
        <taxon>Bacillati</taxon>
        <taxon>Bacillota</taxon>
        <taxon>Bacilli</taxon>
        <taxon>Bacillales</taxon>
        <taxon>Bacillaceae</taxon>
        <taxon>Shouchella</taxon>
    </lineage>
</organism>